<evidence type="ECO:0000313" key="2">
    <source>
        <dbReference type="EMBL" id="TFF78733.1"/>
    </source>
</evidence>
<sequence>MSYKTRFLASLLALQIAGCAYEPKLVEASRPLVNPSATSTQHTMPADLQQALNTLPQGAAINTNSITFTLGQRYVSALGLECVELLVNSYQGHSQRSAACKREELWYQVPQLEQASVGNLLAGQ</sequence>
<dbReference type="Proteomes" id="UP000297914">
    <property type="component" value="Unassembled WGS sequence"/>
</dbReference>
<name>A0A5F0K9T5_9GAMM</name>
<reference evidence="2 4" key="1">
    <citation type="submission" date="2018-06" db="EMBL/GenBank/DDBJ databases">
        <title>Occurrence of a novel blaKPC-2- and qnrS2- harbouring IncP6 plasmid from Aeromonas taiwanensis isolates recovered from the river sediments.</title>
        <authorList>
            <person name="Zheng B."/>
            <person name="Yu X."/>
            <person name="Xiao Y."/>
        </authorList>
    </citation>
    <scope>NUCLEOTIDE SEQUENCE [LARGE SCALE GENOMIC DNA]</scope>
    <source>
        <strain evidence="1 3">1713</strain>
        <strain evidence="2 4">198</strain>
    </source>
</reference>
<comment type="caution">
    <text evidence="2">The sequence shown here is derived from an EMBL/GenBank/DDBJ whole genome shotgun (WGS) entry which is preliminary data.</text>
</comment>
<evidence type="ECO:0000313" key="4">
    <source>
        <dbReference type="Proteomes" id="UP000297914"/>
    </source>
</evidence>
<dbReference type="EMBL" id="QORK01000027">
    <property type="protein sequence ID" value="TFF78733.1"/>
    <property type="molecule type" value="Genomic_DNA"/>
</dbReference>
<dbReference type="AlphaFoldDB" id="A0A5F0K9T5"/>
<gene>
    <name evidence="1" type="ORF">DRM93_13160</name>
    <name evidence="2" type="ORF">DRM94_13160</name>
</gene>
<evidence type="ECO:0000313" key="1">
    <source>
        <dbReference type="EMBL" id="TFF74483.1"/>
    </source>
</evidence>
<dbReference type="RefSeq" id="WP_134696111.1">
    <property type="nucleotide sequence ID" value="NZ_QORJ01000025.1"/>
</dbReference>
<organism evidence="2 4">
    <name type="scientific">Aeromonas taiwanensis</name>
    <dbReference type="NCBI Taxonomy" id="633417"/>
    <lineage>
        <taxon>Bacteria</taxon>
        <taxon>Pseudomonadati</taxon>
        <taxon>Pseudomonadota</taxon>
        <taxon>Gammaproteobacteria</taxon>
        <taxon>Aeromonadales</taxon>
        <taxon>Aeromonadaceae</taxon>
        <taxon>Aeromonas</taxon>
    </lineage>
</organism>
<dbReference type="OrthoDB" id="5588493at2"/>
<protein>
    <recommendedName>
        <fullName evidence="5">Common-antigen outer membrane protein</fullName>
    </recommendedName>
</protein>
<keyword evidence="3" id="KW-1185">Reference proteome</keyword>
<evidence type="ECO:0000313" key="3">
    <source>
        <dbReference type="Proteomes" id="UP000297720"/>
    </source>
</evidence>
<evidence type="ECO:0008006" key="5">
    <source>
        <dbReference type="Google" id="ProtNLM"/>
    </source>
</evidence>
<accession>A0A5F0K9T5</accession>
<dbReference type="Proteomes" id="UP000297720">
    <property type="component" value="Unassembled WGS sequence"/>
</dbReference>
<dbReference type="EMBL" id="QORL01000027">
    <property type="protein sequence ID" value="TFF74483.1"/>
    <property type="molecule type" value="Genomic_DNA"/>
</dbReference>
<proteinExistence type="predicted"/>